<proteinExistence type="predicted"/>
<dbReference type="EMBL" id="AVOT02064644">
    <property type="protein sequence ID" value="MBW0556988.1"/>
    <property type="molecule type" value="Genomic_DNA"/>
</dbReference>
<sequence>MLWGRKIVISKHVNFEENVFPHIQAASPTDEAWVVPWDSLLESTEMVNEYYQSGHSLVDKVQPNNLCLLEDSSRLVDEAQKFSSDAAAVEDSRLVNRSHIEVIGPRHPTLIVSSVDSENILPYHQQPKTLFTALVKWPRTYKHAVNSHSKVMANGH</sequence>
<protein>
    <submittedName>
        <fullName evidence="1">Uncharacterized protein</fullName>
    </submittedName>
</protein>
<dbReference type="Proteomes" id="UP000765509">
    <property type="component" value="Unassembled WGS sequence"/>
</dbReference>
<accession>A0A9Q3J617</accession>
<evidence type="ECO:0000313" key="1">
    <source>
        <dbReference type="EMBL" id="MBW0556988.1"/>
    </source>
</evidence>
<gene>
    <name evidence="1" type="ORF">O181_096703</name>
</gene>
<evidence type="ECO:0000313" key="2">
    <source>
        <dbReference type="Proteomes" id="UP000765509"/>
    </source>
</evidence>
<organism evidence="1 2">
    <name type="scientific">Austropuccinia psidii MF-1</name>
    <dbReference type="NCBI Taxonomy" id="1389203"/>
    <lineage>
        <taxon>Eukaryota</taxon>
        <taxon>Fungi</taxon>
        <taxon>Dikarya</taxon>
        <taxon>Basidiomycota</taxon>
        <taxon>Pucciniomycotina</taxon>
        <taxon>Pucciniomycetes</taxon>
        <taxon>Pucciniales</taxon>
        <taxon>Sphaerophragmiaceae</taxon>
        <taxon>Austropuccinia</taxon>
    </lineage>
</organism>
<comment type="caution">
    <text evidence="1">The sequence shown here is derived from an EMBL/GenBank/DDBJ whole genome shotgun (WGS) entry which is preliminary data.</text>
</comment>
<name>A0A9Q3J617_9BASI</name>
<reference evidence="1" key="1">
    <citation type="submission" date="2021-03" db="EMBL/GenBank/DDBJ databases">
        <title>Draft genome sequence of rust myrtle Austropuccinia psidii MF-1, a brazilian biotype.</title>
        <authorList>
            <person name="Quecine M.C."/>
            <person name="Pachon D.M.R."/>
            <person name="Bonatelli M.L."/>
            <person name="Correr F.H."/>
            <person name="Franceschini L.M."/>
            <person name="Leite T.F."/>
            <person name="Margarido G.R.A."/>
            <person name="Almeida C.A."/>
            <person name="Ferrarezi J.A."/>
            <person name="Labate C.A."/>
        </authorList>
    </citation>
    <scope>NUCLEOTIDE SEQUENCE</scope>
    <source>
        <strain evidence="1">MF-1</strain>
    </source>
</reference>
<dbReference type="AlphaFoldDB" id="A0A9Q3J617"/>
<keyword evidence="2" id="KW-1185">Reference proteome</keyword>